<accession>J4G2K4</accession>
<dbReference type="InParanoid" id="J4G2K4"/>
<evidence type="ECO:0000313" key="2">
    <source>
        <dbReference type="Proteomes" id="UP000006352"/>
    </source>
</evidence>
<keyword evidence="2" id="KW-1185">Reference proteome</keyword>
<dbReference type="HOGENOM" id="CLU_1142615_0_0_1"/>
<organism evidence="1 2">
    <name type="scientific">Fibroporia radiculosa</name>
    <dbReference type="NCBI Taxonomy" id="599839"/>
    <lineage>
        <taxon>Eukaryota</taxon>
        <taxon>Fungi</taxon>
        <taxon>Dikarya</taxon>
        <taxon>Basidiomycota</taxon>
        <taxon>Agaricomycotina</taxon>
        <taxon>Agaricomycetes</taxon>
        <taxon>Polyporales</taxon>
        <taxon>Fibroporiaceae</taxon>
        <taxon>Fibroporia</taxon>
    </lineage>
</organism>
<evidence type="ECO:0000313" key="1">
    <source>
        <dbReference type="EMBL" id="CCM00703.1"/>
    </source>
</evidence>
<dbReference type="Proteomes" id="UP000006352">
    <property type="component" value="Unassembled WGS sequence"/>
</dbReference>
<dbReference type="AlphaFoldDB" id="J4G2K4"/>
<dbReference type="GeneID" id="24095614"/>
<gene>
    <name evidence="1" type="ORF">FIBRA_02743</name>
</gene>
<proteinExistence type="predicted"/>
<sequence>MARLQLIVVKLAIIRYRWRCWDKFADARVSPILKGIPYTTDNARRLWEAPSVGVCGPCGTTLQATCQEEYARNSPTQNRASYSMSRSPGSPMSLGIVTTSNPPQLMACMRIRNVEVVTHPYGSSRTRSDRAFSSAQSPPKDVRAVECLHSVQAMSDEAEGPNQPVRDLADVNKVGVGASLVSTCSSISGLFASKFAASPSPKDQEQGSAETYEVRFELVDLVPTWDMEDTSDVSDMRRRREAL</sequence>
<dbReference type="EMBL" id="HE797000">
    <property type="protein sequence ID" value="CCM00703.1"/>
    <property type="molecule type" value="Genomic_DNA"/>
</dbReference>
<dbReference type="RefSeq" id="XP_012179986.1">
    <property type="nucleotide sequence ID" value="XM_012324596.1"/>
</dbReference>
<reference evidence="1 2" key="1">
    <citation type="journal article" date="2012" name="Appl. Environ. Microbiol.">
        <title>Short-read sequencing for genomic analysis of the brown rot fungus Fibroporia radiculosa.</title>
        <authorList>
            <person name="Tang J.D."/>
            <person name="Perkins A.D."/>
            <person name="Sonstegard T.S."/>
            <person name="Schroeder S.G."/>
            <person name="Burgess S.C."/>
            <person name="Diehl S.V."/>
        </authorList>
    </citation>
    <scope>NUCLEOTIDE SEQUENCE [LARGE SCALE GENOMIC DNA]</scope>
    <source>
        <strain evidence="1 2">TFFH 294</strain>
    </source>
</reference>
<name>J4G2K4_9APHY</name>
<protein>
    <submittedName>
        <fullName evidence="1">Uncharacterized protein</fullName>
    </submittedName>
</protein>